<dbReference type="Proteomes" id="UP000681720">
    <property type="component" value="Unassembled WGS sequence"/>
</dbReference>
<dbReference type="AlphaFoldDB" id="A0A8S3IYY1"/>
<gene>
    <name evidence="1" type="ORF">GIL414_LOCUS78292</name>
</gene>
<dbReference type="EMBL" id="CAJOBJ010349597">
    <property type="protein sequence ID" value="CAF5206414.1"/>
    <property type="molecule type" value="Genomic_DNA"/>
</dbReference>
<evidence type="ECO:0000313" key="1">
    <source>
        <dbReference type="EMBL" id="CAF5206414.1"/>
    </source>
</evidence>
<sequence length="29" mass="3478">MGDYVRLPSQQFGNIVKRYIQHRKATELE</sequence>
<proteinExistence type="predicted"/>
<feature type="non-terminal residue" evidence="1">
    <location>
        <position position="29"/>
    </location>
</feature>
<reference evidence="1" key="1">
    <citation type="submission" date="2021-02" db="EMBL/GenBank/DDBJ databases">
        <authorList>
            <person name="Nowell W R."/>
        </authorList>
    </citation>
    <scope>NUCLEOTIDE SEQUENCE</scope>
</reference>
<organism evidence="1 2">
    <name type="scientific">Rotaria magnacalcarata</name>
    <dbReference type="NCBI Taxonomy" id="392030"/>
    <lineage>
        <taxon>Eukaryota</taxon>
        <taxon>Metazoa</taxon>
        <taxon>Spiralia</taxon>
        <taxon>Gnathifera</taxon>
        <taxon>Rotifera</taxon>
        <taxon>Eurotatoria</taxon>
        <taxon>Bdelloidea</taxon>
        <taxon>Philodinida</taxon>
        <taxon>Philodinidae</taxon>
        <taxon>Rotaria</taxon>
    </lineage>
</organism>
<name>A0A8S3IYY1_9BILA</name>
<comment type="caution">
    <text evidence="1">The sequence shown here is derived from an EMBL/GenBank/DDBJ whole genome shotgun (WGS) entry which is preliminary data.</text>
</comment>
<protein>
    <submittedName>
        <fullName evidence="1">Uncharacterized protein</fullName>
    </submittedName>
</protein>
<evidence type="ECO:0000313" key="2">
    <source>
        <dbReference type="Proteomes" id="UP000681720"/>
    </source>
</evidence>
<accession>A0A8S3IYY1</accession>